<dbReference type="GO" id="GO:0003677">
    <property type="term" value="F:DNA binding"/>
    <property type="evidence" value="ECO:0007669"/>
    <property type="project" value="InterPro"/>
</dbReference>
<dbReference type="SUPFAM" id="SSF88946">
    <property type="entry name" value="Sigma2 domain of RNA polymerase sigma factors"/>
    <property type="match status" value="1"/>
</dbReference>
<evidence type="ECO:0000259" key="6">
    <source>
        <dbReference type="Pfam" id="PF08281"/>
    </source>
</evidence>
<feature type="domain" description="RNA polymerase sigma factor 70 region 4 type 2" evidence="6">
    <location>
        <begin position="123"/>
        <end position="175"/>
    </location>
</feature>
<dbReference type="eggNOG" id="COG1595">
    <property type="taxonomic scope" value="Bacteria"/>
</dbReference>
<keyword evidence="3" id="KW-0731">Sigma factor</keyword>
<protein>
    <submittedName>
        <fullName evidence="7">RNA polymerase, sigma-24 subunit, ECF subfamily</fullName>
    </submittedName>
</protein>
<dbReference type="Pfam" id="PF04542">
    <property type="entry name" value="Sigma70_r2"/>
    <property type="match status" value="1"/>
</dbReference>
<dbReference type="Gene3D" id="1.10.1740.10">
    <property type="match status" value="1"/>
</dbReference>
<dbReference type="OrthoDB" id="1524077at2"/>
<name>D0MHK9_RHOM4</name>
<dbReference type="STRING" id="518766.Rmar_1075"/>
<dbReference type="NCBIfam" id="TIGR02937">
    <property type="entry name" value="sigma70-ECF"/>
    <property type="match status" value="1"/>
</dbReference>
<dbReference type="InterPro" id="IPR007627">
    <property type="entry name" value="RNA_pol_sigma70_r2"/>
</dbReference>
<sequence>MRPGASTSEQQELAARVRQGDAAAFERLFRAYYTPLVHFAVHIVGTLPEAEEVVQRVFVNIWRNRAAWAPHVSVAAYLYGAVRNEAVKYSQRRPPAVPLEEAAEMACDRPHPDQQLVGNDLTELIERLIQELPEQRRLIFTLSRDHGLTYAEIAQSLGISIKTVETQMGRALRQLRERLQAWLNVAP</sequence>
<keyword evidence="4" id="KW-0804">Transcription</keyword>
<dbReference type="InterPro" id="IPR013325">
    <property type="entry name" value="RNA_pol_sigma_r2"/>
</dbReference>
<dbReference type="PANTHER" id="PTHR43133">
    <property type="entry name" value="RNA POLYMERASE ECF-TYPE SIGMA FACTO"/>
    <property type="match status" value="1"/>
</dbReference>
<dbReference type="Proteomes" id="UP000002221">
    <property type="component" value="Chromosome"/>
</dbReference>
<evidence type="ECO:0000256" key="3">
    <source>
        <dbReference type="ARBA" id="ARBA00023082"/>
    </source>
</evidence>
<organism evidence="7 8">
    <name type="scientific">Rhodothermus marinus (strain ATCC 43812 / DSM 4252 / R-10)</name>
    <name type="common">Rhodothermus obamensis</name>
    <dbReference type="NCBI Taxonomy" id="518766"/>
    <lineage>
        <taxon>Bacteria</taxon>
        <taxon>Pseudomonadati</taxon>
        <taxon>Rhodothermota</taxon>
        <taxon>Rhodothermia</taxon>
        <taxon>Rhodothermales</taxon>
        <taxon>Rhodothermaceae</taxon>
        <taxon>Rhodothermus</taxon>
    </lineage>
</organism>
<proteinExistence type="inferred from homology"/>
<dbReference type="InterPro" id="IPR014327">
    <property type="entry name" value="RNA_pol_sigma70_bacteroid"/>
</dbReference>
<dbReference type="GO" id="GO:0016987">
    <property type="term" value="F:sigma factor activity"/>
    <property type="evidence" value="ECO:0007669"/>
    <property type="project" value="UniProtKB-KW"/>
</dbReference>
<dbReference type="InterPro" id="IPR013324">
    <property type="entry name" value="RNA_pol_sigma_r3/r4-like"/>
</dbReference>
<keyword evidence="8" id="KW-1185">Reference proteome</keyword>
<reference evidence="7 8" key="1">
    <citation type="journal article" date="2009" name="Stand. Genomic Sci.">
        <title>Complete genome sequence of Rhodothermus marinus type strain (R-10).</title>
        <authorList>
            <person name="Nolan M."/>
            <person name="Tindall B.J."/>
            <person name="Pomrenke H."/>
            <person name="Lapidus A."/>
            <person name="Copeland A."/>
            <person name="Glavina Del Rio T."/>
            <person name="Lucas S."/>
            <person name="Chen F."/>
            <person name="Tice H."/>
            <person name="Cheng J.F."/>
            <person name="Saunders E."/>
            <person name="Han C."/>
            <person name="Bruce D."/>
            <person name="Goodwin L."/>
            <person name="Chain P."/>
            <person name="Pitluck S."/>
            <person name="Ovchinikova G."/>
            <person name="Pati A."/>
            <person name="Ivanova N."/>
            <person name="Mavromatis K."/>
            <person name="Chen A."/>
            <person name="Palaniappan K."/>
            <person name="Land M."/>
            <person name="Hauser L."/>
            <person name="Chang Y.J."/>
            <person name="Jeffries C.D."/>
            <person name="Brettin T."/>
            <person name="Goker M."/>
            <person name="Bristow J."/>
            <person name="Eisen J.A."/>
            <person name="Markowitz V."/>
            <person name="Hugenholtz P."/>
            <person name="Kyrpides N.C."/>
            <person name="Klenk H.P."/>
            <person name="Detter J.C."/>
        </authorList>
    </citation>
    <scope>NUCLEOTIDE SEQUENCE [LARGE SCALE GENOMIC DNA]</scope>
    <source>
        <strain evidence="8">ATCC 43812 / DSM 4252 / R-10</strain>
    </source>
</reference>
<dbReference type="Pfam" id="PF08281">
    <property type="entry name" value="Sigma70_r4_2"/>
    <property type="match status" value="1"/>
</dbReference>
<dbReference type="CDD" id="cd06171">
    <property type="entry name" value="Sigma70_r4"/>
    <property type="match status" value="1"/>
</dbReference>
<evidence type="ECO:0000256" key="2">
    <source>
        <dbReference type="ARBA" id="ARBA00023015"/>
    </source>
</evidence>
<dbReference type="AlphaFoldDB" id="D0MHK9"/>
<dbReference type="SUPFAM" id="SSF88659">
    <property type="entry name" value="Sigma3 and sigma4 domains of RNA polymerase sigma factors"/>
    <property type="match status" value="1"/>
</dbReference>
<dbReference type="InterPro" id="IPR013249">
    <property type="entry name" value="RNA_pol_sigma70_r4_t2"/>
</dbReference>
<dbReference type="InterPro" id="IPR039425">
    <property type="entry name" value="RNA_pol_sigma-70-like"/>
</dbReference>
<feature type="domain" description="RNA polymerase sigma-70 region 2" evidence="5">
    <location>
        <begin position="28"/>
        <end position="91"/>
    </location>
</feature>
<dbReference type="PANTHER" id="PTHR43133:SF46">
    <property type="entry name" value="RNA POLYMERASE SIGMA-70 FACTOR ECF SUBFAMILY"/>
    <property type="match status" value="1"/>
</dbReference>
<comment type="similarity">
    <text evidence="1">Belongs to the sigma-70 factor family. ECF subfamily.</text>
</comment>
<evidence type="ECO:0000259" key="5">
    <source>
        <dbReference type="Pfam" id="PF04542"/>
    </source>
</evidence>
<dbReference type="HOGENOM" id="CLU_047691_4_2_10"/>
<dbReference type="InterPro" id="IPR014284">
    <property type="entry name" value="RNA_pol_sigma-70_dom"/>
</dbReference>
<evidence type="ECO:0000256" key="1">
    <source>
        <dbReference type="ARBA" id="ARBA00010641"/>
    </source>
</evidence>
<dbReference type="InterPro" id="IPR036388">
    <property type="entry name" value="WH-like_DNA-bd_sf"/>
</dbReference>
<evidence type="ECO:0000313" key="7">
    <source>
        <dbReference type="EMBL" id="ACY47967.1"/>
    </source>
</evidence>
<dbReference type="EMBL" id="CP001807">
    <property type="protein sequence ID" value="ACY47967.1"/>
    <property type="molecule type" value="Genomic_DNA"/>
</dbReference>
<gene>
    <name evidence="7" type="ordered locus">Rmar_1075</name>
</gene>
<evidence type="ECO:0000313" key="8">
    <source>
        <dbReference type="Proteomes" id="UP000002221"/>
    </source>
</evidence>
<dbReference type="RefSeq" id="WP_012843579.1">
    <property type="nucleotide sequence ID" value="NC_013501.1"/>
</dbReference>
<evidence type="ECO:0000256" key="4">
    <source>
        <dbReference type="ARBA" id="ARBA00023163"/>
    </source>
</evidence>
<dbReference type="NCBIfam" id="TIGR02985">
    <property type="entry name" value="Sig70_bacteroi1"/>
    <property type="match status" value="1"/>
</dbReference>
<dbReference type="GO" id="GO:0006352">
    <property type="term" value="P:DNA-templated transcription initiation"/>
    <property type="evidence" value="ECO:0007669"/>
    <property type="project" value="InterPro"/>
</dbReference>
<keyword evidence="2" id="KW-0805">Transcription regulation</keyword>
<accession>D0MHK9</accession>
<dbReference type="Gene3D" id="1.10.10.10">
    <property type="entry name" value="Winged helix-like DNA-binding domain superfamily/Winged helix DNA-binding domain"/>
    <property type="match status" value="1"/>
</dbReference>
<dbReference type="KEGG" id="rmr:Rmar_1075"/>